<dbReference type="AlphaFoldDB" id="D1CBY8"/>
<dbReference type="NCBIfam" id="TIGR00696">
    <property type="entry name" value="wecG_tagA_cpsF"/>
    <property type="match status" value="1"/>
</dbReference>
<dbReference type="InterPro" id="IPR004629">
    <property type="entry name" value="WecG_TagA_CpsF"/>
</dbReference>
<keyword evidence="4" id="KW-1185">Reference proteome</keyword>
<gene>
    <name evidence="3" type="ordered locus">Tter_1397</name>
</gene>
<dbReference type="EC" id="2.4.1.187" evidence="3"/>
<sequence>MTKYLEGTNLGFQSEFEVLKVRVTPAPIDQIISFIASTLESGHNGWIATVNPEFIVSARKDPQFLKVLNSADLAVVDGVGVQIALFLLYHIRSPRTPGADIIRDICTLAANKGWPVFFLGAAPGVAEAAARALRAEIPELQVAGTYAGRPIPEEDEHIRQMIKNSGARLLFVAFGMRNQEIWIHRNLPYLGSIVAMGVGGTFDYLSGKVPRAPGLIRKLGLEWFYRLLRQPWRWKRQIALPIFVYLILKELLLFKSNIKKKG</sequence>
<dbReference type="OrthoDB" id="9808602at2"/>
<reference evidence="4" key="1">
    <citation type="journal article" date="2010" name="Stand. Genomic Sci.">
        <title>Complete genome sequence of 'Thermobaculum terrenum' type strain (YNP1).</title>
        <authorList>
            <person name="Kiss H."/>
            <person name="Cleland D."/>
            <person name="Lapidus A."/>
            <person name="Lucas S."/>
            <person name="Glavina Del Rio T."/>
            <person name="Nolan M."/>
            <person name="Tice H."/>
            <person name="Han C."/>
            <person name="Goodwin L."/>
            <person name="Pitluck S."/>
            <person name="Liolios K."/>
            <person name="Ivanova N."/>
            <person name="Mavromatis K."/>
            <person name="Ovchinnikova G."/>
            <person name="Pati A."/>
            <person name="Chen A."/>
            <person name="Palaniappan K."/>
            <person name="Land M."/>
            <person name="Hauser L."/>
            <person name="Chang Y."/>
            <person name="Jeffries C."/>
            <person name="Lu M."/>
            <person name="Brettin T."/>
            <person name="Detter J."/>
            <person name="Goker M."/>
            <person name="Tindall B."/>
            <person name="Beck B."/>
            <person name="McDermott T."/>
            <person name="Woyke T."/>
            <person name="Bristow J."/>
            <person name="Eisen J."/>
            <person name="Markowitz V."/>
            <person name="Hugenholtz P."/>
            <person name="Kyrpides N."/>
            <person name="Klenk H."/>
            <person name="Cheng J."/>
        </authorList>
    </citation>
    <scope>NUCLEOTIDE SEQUENCE [LARGE SCALE GENOMIC DNA]</scope>
    <source>
        <strain evidence="4">ATCC BAA-798 / YNP1</strain>
    </source>
</reference>
<dbReference type="CDD" id="cd06533">
    <property type="entry name" value="Glyco_transf_WecG_TagA"/>
    <property type="match status" value="1"/>
</dbReference>
<dbReference type="Pfam" id="PF03808">
    <property type="entry name" value="Glyco_tran_WecG"/>
    <property type="match status" value="1"/>
</dbReference>
<evidence type="ECO:0000313" key="4">
    <source>
        <dbReference type="Proteomes" id="UP000000323"/>
    </source>
</evidence>
<proteinExistence type="predicted"/>
<protein>
    <submittedName>
        <fullName evidence="3">Glycosyl transferase, WecB/TagA/CpsF family</fullName>
        <ecNumber evidence="3">2.4.1.187</ecNumber>
    </submittedName>
</protein>
<dbReference type="KEGG" id="ttr:Tter_1397"/>
<evidence type="ECO:0000256" key="1">
    <source>
        <dbReference type="ARBA" id="ARBA00022676"/>
    </source>
</evidence>
<dbReference type="RefSeq" id="WP_012875338.1">
    <property type="nucleotide sequence ID" value="NC_013525.1"/>
</dbReference>
<evidence type="ECO:0000313" key="3">
    <source>
        <dbReference type="EMBL" id="ACZ42303.1"/>
    </source>
</evidence>
<dbReference type="PANTHER" id="PTHR34136:SF1">
    <property type="entry name" value="UDP-N-ACETYL-D-MANNOSAMINURONIC ACID TRANSFERASE"/>
    <property type="match status" value="1"/>
</dbReference>
<dbReference type="GO" id="GO:0047244">
    <property type="term" value="F:N-acetylglucosaminyldiphosphoundecaprenol N-acetyl-beta-D-mannosaminyltransferase activity"/>
    <property type="evidence" value="ECO:0007669"/>
    <property type="project" value="UniProtKB-EC"/>
</dbReference>
<keyword evidence="2 3" id="KW-0808">Transferase</keyword>
<keyword evidence="1 3" id="KW-0328">Glycosyltransferase</keyword>
<dbReference type="PANTHER" id="PTHR34136">
    <property type="match status" value="1"/>
</dbReference>
<dbReference type="STRING" id="525904.Tter_1397"/>
<dbReference type="Proteomes" id="UP000000323">
    <property type="component" value="Chromosome 1"/>
</dbReference>
<evidence type="ECO:0000256" key="2">
    <source>
        <dbReference type="ARBA" id="ARBA00022679"/>
    </source>
</evidence>
<name>D1CBY8_THET1</name>
<dbReference type="CAZy" id="GT26">
    <property type="family name" value="Glycosyltransferase Family 26"/>
</dbReference>
<dbReference type="HOGENOM" id="CLU_063203_3_1_0"/>
<accession>D1CBY8</accession>
<dbReference type="eggNOG" id="COG1922">
    <property type="taxonomic scope" value="Bacteria"/>
</dbReference>
<dbReference type="EMBL" id="CP001825">
    <property type="protein sequence ID" value="ACZ42303.1"/>
    <property type="molecule type" value="Genomic_DNA"/>
</dbReference>
<organism evidence="3 4">
    <name type="scientific">Thermobaculum terrenum (strain ATCC BAA-798 / CCMEE 7001 / YNP1)</name>
    <dbReference type="NCBI Taxonomy" id="525904"/>
    <lineage>
        <taxon>Bacteria</taxon>
        <taxon>Bacillati</taxon>
        <taxon>Chloroflexota</taxon>
        <taxon>Chloroflexia</taxon>
        <taxon>Candidatus Thermobaculales</taxon>
        <taxon>Candidatus Thermobaculaceae</taxon>
        <taxon>Thermobaculum</taxon>
    </lineage>
</organism>